<gene>
    <name evidence="4" type="ORF">GCM10012280_65910</name>
</gene>
<evidence type="ECO:0000313" key="4">
    <source>
        <dbReference type="EMBL" id="GGO99449.1"/>
    </source>
</evidence>
<name>A0A917ZWQ6_9ACTN</name>
<dbReference type="SUPFAM" id="SSF56300">
    <property type="entry name" value="Metallo-dependent phosphatases"/>
    <property type="match status" value="1"/>
</dbReference>
<feature type="domain" description="F5/8 type C" evidence="3">
    <location>
        <begin position="37"/>
        <end position="175"/>
    </location>
</feature>
<feature type="compositionally biased region" description="Polar residues" evidence="2">
    <location>
        <begin position="56"/>
        <end position="66"/>
    </location>
</feature>
<dbReference type="Proteomes" id="UP000641932">
    <property type="component" value="Unassembled WGS sequence"/>
</dbReference>
<keyword evidence="5" id="KW-1185">Reference proteome</keyword>
<sequence length="449" mass="48368">MRLLVSNSPRRTAVLAFVAALPLLLGGVLVAYPDRADAGPAASQADSLVSQGKPATASSTESTSLGAANAFDGDPDTRWASAEGKDPQWIRVDLGATATVSRVKLNWEAAYASSYRVEVSDDGASWTRIAGDTAGNGGTDDFTGLSGKGRYLRMYGTARGTSYGYSLYEFEVYGAFDGGEPPTGKFTVVAAGDIAEQCTASSSSCAHPKTAAQAKKINPKFYLTMGDNQYDDARISDFRAYYDKTWGAFKAKTHPAPGNHETYDPAGVLAGYKAYFGAIAYPQGKPYYSYDEGNWHFIALDSNSFDQSAQIDWLKADLAHNSKGCIAAYWHHPLFSSGEHGNQPVGKPVWKILYGAKADLVLNGHDHHYERFAPQNPDGEAKADGIVEVLGGMGGALPYKIEEVQPNSQKRISGKYGVLKFDFTDTGYSWQNIGTDGNVNDTSPDYRCH</sequence>
<dbReference type="RefSeq" id="WP_189135488.1">
    <property type="nucleotide sequence ID" value="NZ_BMMS01000045.1"/>
</dbReference>
<accession>A0A917ZWQ6</accession>
<comment type="caution">
    <text evidence="4">The sequence shown here is derived from an EMBL/GenBank/DDBJ whole genome shotgun (WGS) entry which is preliminary data.</text>
</comment>
<dbReference type="InterPro" id="IPR000421">
    <property type="entry name" value="FA58C"/>
</dbReference>
<dbReference type="Pfam" id="PF00754">
    <property type="entry name" value="F5_F8_type_C"/>
    <property type="match status" value="1"/>
</dbReference>
<dbReference type="Gene3D" id="2.60.120.260">
    <property type="entry name" value="Galactose-binding domain-like"/>
    <property type="match status" value="1"/>
</dbReference>
<evidence type="ECO:0000256" key="1">
    <source>
        <dbReference type="ARBA" id="ARBA00022729"/>
    </source>
</evidence>
<evidence type="ECO:0000256" key="2">
    <source>
        <dbReference type="SAM" id="MobiDB-lite"/>
    </source>
</evidence>
<dbReference type="AlphaFoldDB" id="A0A917ZWQ6"/>
<dbReference type="GO" id="GO:0003993">
    <property type="term" value="F:acid phosphatase activity"/>
    <property type="evidence" value="ECO:0007669"/>
    <property type="project" value="InterPro"/>
</dbReference>
<dbReference type="InterPro" id="IPR004843">
    <property type="entry name" value="Calcineurin-like_PHP"/>
</dbReference>
<organism evidence="4 5">
    <name type="scientific">Wenjunlia tyrosinilytica</name>
    <dbReference type="NCBI Taxonomy" id="1544741"/>
    <lineage>
        <taxon>Bacteria</taxon>
        <taxon>Bacillati</taxon>
        <taxon>Actinomycetota</taxon>
        <taxon>Actinomycetes</taxon>
        <taxon>Kitasatosporales</taxon>
        <taxon>Streptomycetaceae</taxon>
        <taxon>Wenjunlia</taxon>
    </lineage>
</organism>
<keyword evidence="1" id="KW-0732">Signal</keyword>
<dbReference type="InterPro" id="IPR008979">
    <property type="entry name" value="Galactose-bd-like_sf"/>
</dbReference>
<feature type="region of interest" description="Disordered" evidence="2">
    <location>
        <begin position="42"/>
        <end position="70"/>
    </location>
</feature>
<dbReference type="PROSITE" id="PS50022">
    <property type="entry name" value="FA58C_3"/>
    <property type="match status" value="1"/>
</dbReference>
<dbReference type="Gene3D" id="3.60.21.10">
    <property type="match status" value="1"/>
</dbReference>
<dbReference type="SUPFAM" id="SSF49785">
    <property type="entry name" value="Galactose-binding domain-like"/>
    <property type="match status" value="1"/>
</dbReference>
<reference evidence="4" key="1">
    <citation type="journal article" date="2014" name="Int. J. Syst. Evol. Microbiol.">
        <title>Complete genome sequence of Corynebacterium casei LMG S-19264T (=DSM 44701T), isolated from a smear-ripened cheese.</title>
        <authorList>
            <consortium name="US DOE Joint Genome Institute (JGI-PGF)"/>
            <person name="Walter F."/>
            <person name="Albersmeier A."/>
            <person name="Kalinowski J."/>
            <person name="Ruckert C."/>
        </authorList>
    </citation>
    <scope>NUCLEOTIDE SEQUENCE</scope>
    <source>
        <strain evidence="4">CGMCC 4.7201</strain>
    </source>
</reference>
<dbReference type="InterPro" id="IPR039331">
    <property type="entry name" value="PAPs-like"/>
</dbReference>
<dbReference type="InterPro" id="IPR029052">
    <property type="entry name" value="Metallo-depent_PP-like"/>
</dbReference>
<evidence type="ECO:0000313" key="5">
    <source>
        <dbReference type="Proteomes" id="UP000641932"/>
    </source>
</evidence>
<evidence type="ECO:0000259" key="3">
    <source>
        <dbReference type="PROSITE" id="PS50022"/>
    </source>
</evidence>
<protein>
    <recommendedName>
        <fullName evidence="3">F5/8 type C domain-containing protein</fullName>
    </recommendedName>
</protein>
<dbReference type="PANTHER" id="PTHR22953">
    <property type="entry name" value="ACID PHOSPHATASE RELATED"/>
    <property type="match status" value="1"/>
</dbReference>
<proteinExistence type="predicted"/>
<dbReference type="PANTHER" id="PTHR22953:SF153">
    <property type="entry name" value="PURPLE ACID PHOSPHATASE"/>
    <property type="match status" value="1"/>
</dbReference>
<dbReference type="Pfam" id="PF00149">
    <property type="entry name" value="Metallophos"/>
    <property type="match status" value="1"/>
</dbReference>
<dbReference type="EMBL" id="BMMS01000045">
    <property type="protein sequence ID" value="GGO99449.1"/>
    <property type="molecule type" value="Genomic_DNA"/>
</dbReference>
<reference evidence="4" key="2">
    <citation type="submission" date="2020-09" db="EMBL/GenBank/DDBJ databases">
        <authorList>
            <person name="Sun Q."/>
            <person name="Zhou Y."/>
        </authorList>
    </citation>
    <scope>NUCLEOTIDE SEQUENCE</scope>
    <source>
        <strain evidence="4">CGMCC 4.7201</strain>
    </source>
</reference>